<name>A0ABS3KTD6_9PROT</name>
<dbReference type="Proteomes" id="UP001518989">
    <property type="component" value="Unassembled WGS sequence"/>
</dbReference>
<dbReference type="SUPFAM" id="SSF48498">
    <property type="entry name" value="Tetracyclin repressor-like, C-terminal domain"/>
    <property type="match status" value="1"/>
</dbReference>
<proteinExistence type="predicted"/>
<evidence type="ECO:0000256" key="3">
    <source>
        <dbReference type="ARBA" id="ARBA00023163"/>
    </source>
</evidence>
<accession>A0ABS3KTD6</accession>
<dbReference type="PANTHER" id="PTHR47506:SF1">
    <property type="entry name" value="HTH-TYPE TRANSCRIPTIONAL REGULATOR YJDC"/>
    <property type="match status" value="1"/>
</dbReference>
<dbReference type="Gene3D" id="1.10.357.10">
    <property type="entry name" value="Tetracycline Repressor, domain 2"/>
    <property type="match status" value="1"/>
</dbReference>
<dbReference type="InterPro" id="IPR011075">
    <property type="entry name" value="TetR_C"/>
</dbReference>
<dbReference type="Pfam" id="PF00440">
    <property type="entry name" value="TetR_N"/>
    <property type="match status" value="1"/>
</dbReference>
<feature type="DNA-binding region" description="H-T-H motif" evidence="4">
    <location>
        <begin position="40"/>
        <end position="59"/>
    </location>
</feature>
<dbReference type="Pfam" id="PF16925">
    <property type="entry name" value="TetR_C_13"/>
    <property type="match status" value="1"/>
</dbReference>
<dbReference type="Gene3D" id="1.10.10.60">
    <property type="entry name" value="Homeodomain-like"/>
    <property type="match status" value="1"/>
</dbReference>
<keyword evidence="2 4" id="KW-0238">DNA-binding</keyword>
<evidence type="ECO:0000259" key="5">
    <source>
        <dbReference type="PROSITE" id="PS50977"/>
    </source>
</evidence>
<evidence type="ECO:0000313" key="7">
    <source>
        <dbReference type="Proteomes" id="UP001518989"/>
    </source>
</evidence>
<protein>
    <submittedName>
        <fullName evidence="6">TetR/AcrR family transcriptional regulator</fullName>
    </submittedName>
</protein>
<gene>
    <name evidence="6" type="ORF">IAI61_16830</name>
</gene>
<evidence type="ECO:0000313" key="6">
    <source>
        <dbReference type="EMBL" id="MBO1080711.1"/>
    </source>
</evidence>
<dbReference type="PANTHER" id="PTHR47506">
    <property type="entry name" value="TRANSCRIPTIONAL REGULATORY PROTEIN"/>
    <property type="match status" value="1"/>
</dbReference>
<dbReference type="InterPro" id="IPR001647">
    <property type="entry name" value="HTH_TetR"/>
</dbReference>
<keyword evidence="3" id="KW-0804">Transcription</keyword>
<comment type="caution">
    <text evidence="6">The sequence shown here is derived from an EMBL/GenBank/DDBJ whole genome shotgun (WGS) entry which is preliminary data.</text>
</comment>
<dbReference type="InterPro" id="IPR036271">
    <property type="entry name" value="Tet_transcr_reg_TetR-rel_C_sf"/>
</dbReference>
<dbReference type="EMBL" id="JACTNG010000010">
    <property type="protein sequence ID" value="MBO1080711.1"/>
    <property type="molecule type" value="Genomic_DNA"/>
</dbReference>
<feature type="domain" description="HTH tetR-type" evidence="5">
    <location>
        <begin position="17"/>
        <end position="77"/>
    </location>
</feature>
<evidence type="ECO:0000256" key="1">
    <source>
        <dbReference type="ARBA" id="ARBA00023015"/>
    </source>
</evidence>
<evidence type="ECO:0000256" key="4">
    <source>
        <dbReference type="PROSITE-ProRule" id="PRU00335"/>
    </source>
</evidence>
<dbReference type="InterPro" id="IPR009057">
    <property type="entry name" value="Homeodomain-like_sf"/>
</dbReference>
<organism evidence="6 7">
    <name type="scientific">Roseomonas haemaphysalidis</name>
    <dbReference type="NCBI Taxonomy" id="2768162"/>
    <lineage>
        <taxon>Bacteria</taxon>
        <taxon>Pseudomonadati</taxon>
        <taxon>Pseudomonadota</taxon>
        <taxon>Alphaproteobacteria</taxon>
        <taxon>Acetobacterales</taxon>
        <taxon>Roseomonadaceae</taxon>
        <taxon>Roseomonas</taxon>
    </lineage>
</organism>
<dbReference type="RefSeq" id="WP_207418894.1">
    <property type="nucleotide sequence ID" value="NZ_CP061177.1"/>
</dbReference>
<reference evidence="6 7" key="1">
    <citation type="submission" date="2020-09" db="EMBL/GenBank/DDBJ databases">
        <title>Roseomonas.</title>
        <authorList>
            <person name="Zhu W."/>
        </authorList>
    </citation>
    <scope>NUCLEOTIDE SEQUENCE [LARGE SCALE GENOMIC DNA]</scope>
    <source>
        <strain evidence="6 7">573</strain>
    </source>
</reference>
<keyword evidence="7" id="KW-1185">Reference proteome</keyword>
<keyword evidence="1" id="KW-0805">Transcription regulation</keyword>
<dbReference type="PROSITE" id="PS50977">
    <property type="entry name" value="HTH_TETR_2"/>
    <property type="match status" value="1"/>
</dbReference>
<sequence length="210" mass="22146">MKKATPPPRRKTGRPLSFDRNAALEKAMHLFWRHGYEATSLTELTRAMGVTPPSIYAAYGDKKGLFREAVALYLARPLPPAEMVAHAESATAAARFLLEGAAMAFTGETTPPGCLLASSAIAVSAEADDVRRELAEIRQGVEAALRDKIIADVAGGLLPADTDATTLAAYTTSVIQGLSTLARDGATRDKLVAIARLALSTWPLSPAGTS</sequence>
<evidence type="ECO:0000256" key="2">
    <source>
        <dbReference type="ARBA" id="ARBA00023125"/>
    </source>
</evidence>
<dbReference type="SUPFAM" id="SSF46689">
    <property type="entry name" value="Homeodomain-like"/>
    <property type="match status" value="1"/>
</dbReference>